<reference evidence="1 2" key="1">
    <citation type="submission" date="2019-05" db="EMBL/GenBank/DDBJ databases">
        <title>Another draft genome of Portunus trituberculatus and its Hox gene families provides insights of decapod evolution.</title>
        <authorList>
            <person name="Jeong J.-H."/>
            <person name="Song I."/>
            <person name="Kim S."/>
            <person name="Choi T."/>
            <person name="Kim D."/>
            <person name="Ryu S."/>
            <person name="Kim W."/>
        </authorList>
    </citation>
    <scope>NUCLEOTIDE SEQUENCE [LARGE SCALE GENOMIC DNA]</scope>
    <source>
        <tissue evidence="1">Muscle</tissue>
    </source>
</reference>
<protein>
    <submittedName>
        <fullName evidence="1">Uncharacterized protein</fullName>
    </submittedName>
</protein>
<dbReference type="EMBL" id="VSRR010002178">
    <property type="protein sequence ID" value="MPC30020.1"/>
    <property type="molecule type" value="Genomic_DNA"/>
</dbReference>
<keyword evidence="2" id="KW-1185">Reference proteome</keyword>
<proteinExistence type="predicted"/>
<evidence type="ECO:0000313" key="2">
    <source>
        <dbReference type="Proteomes" id="UP000324222"/>
    </source>
</evidence>
<organism evidence="1 2">
    <name type="scientific">Portunus trituberculatus</name>
    <name type="common">Swimming crab</name>
    <name type="synonym">Neptunus trituberculatus</name>
    <dbReference type="NCBI Taxonomy" id="210409"/>
    <lineage>
        <taxon>Eukaryota</taxon>
        <taxon>Metazoa</taxon>
        <taxon>Ecdysozoa</taxon>
        <taxon>Arthropoda</taxon>
        <taxon>Crustacea</taxon>
        <taxon>Multicrustacea</taxon>
        <taxon>Malacostraca</taxon>
        <taxon>Eumalacostraca</taxon>
        <taxon>Eucarida</taxon>
        <taxon>Decapoda</taxon>
        <taxon>Pleocyemata</taxon>
        <taxon>Brachyura</taxon>
        <taxon>Eubrachyura</taxon>
        <taxon>Portunoidea</taxon>
        <taxon>Portunidae</taxon>
        <taxon>Portuninae</taxon>
        <taxon>Portunus</taxon>
    </lineage>
</organism>
<gene>
    <name evidence="1" type="ORF">E2C01_023274</name>
</gene>
<evidence type="ECO:0000313" key="1">
    <source>
        <dbReference type="EMBL" id="MPC30020.1"/>
    </source>
</evidence>
<name>A0A5B7E7J6_PORTR</name>
<sequence length="100" mass="10773">MEMRYGTGEVKASELNMGVMEVTLASVRPLPLTLAHSFTRSDTRLGASVLPSPPCQAPPVLPALPPSQCYIPRRVSSKAHPQTLPVCAVACWSPSIIQYL</sequence>
<dbReference type="AlphaFoldDB" id="A0A5B7E7J6"/>
<accession>A0A5B7E7J6</accession>
<comment type="caution">
    <text evidence="1">The sequence shown here is derived from an EMBL/GenBank/DDBJ whole genome shotgun (WGS) entry which is preliminary data.</text>
</comment>
<dbReference type="Proteomes" id="UP000324222">
    <property type="component" value="Unassembled WGS sequence"/>
</dbReference>